<keyword evidence="3 10" id="KW-0560">Oxidoreductase</keyword>
<evidence type="ECO:0000256" key="1">
    <source>
        <dbReference type="ARBA" id="ARBA00001974"/>
    </source>
</evidence>
<sequence>MAEVSVIGGGVGGMVSALLLARSGHEVRLFEQLPRLGGKLAEHRRDGFTFSLGPSLLTLPGVFRELGVRRELVELRELCRYRFADGSRLSAHRDPERMAAEVERLAPGQGARWRAFHAWARGCLEASTRTFFAGPLTRPPSEARLSDLTAVAPGRTLAGLACRAFTDRRLRQYVARYATYAGSNPYRAPAALGCIPAIEHDHGGWYVPGGLPTLADDLARLLEEAQVEVRLSARVCEVVAGGGRVRAVRLADGGEVGCDVAIANTDAAELYGHLLPDRRRLRRIAALGPSSSAFLLLAGVEGRTEGLAHHSILFSADYRAEFGDLFERRRPPRDPTVYVGCASVDDPSQAPEGAEAWTMLVNVPARDPSRWPLSPQAYRDLVLERLAERGHDLSGRLRFVDLFTPADLRERYGAWGGAIYGGAYSGPLAPFRRPGNRGPRRGLYLVGGSVHPGGGLPLVAMGGRIVADLVNRDFPVGKATS</sequence>
<protein>
    <recommendedName>
        <fullName evidence="6">4,4'-diaponeurosporene oxygenase</fullName>
    </recommendedName>
    <alternativeName>
        <fullName evidence="7">4,4'-diaponeurosporene oxidase</fullName>
    </alternativeName>
    <alternativeName>
        <fullName evidence="8">Carotenoid oxidase</fullName>
    </alternativeName>
</protein>
<dbReference type="SUPFAM" id="SSF51905">
    <property type="entry name" value="FAD/NAD(P)-binding domain"/>
    <property type="match status" value="1"/>
</dbReference>
<keyword evidence="13" id="KW-1185">Reference proteome</keyword>
<reference evidence="12 13" key="1">
    <citation type="submission" date="2020-08" db="EMBL/GenBank/DDBJ databases">
        <title>Sequencing the genomes of 1000 actinobacteria strains.</title>
        <authorList>
            <person name="Klenk H.-P."/>
        </authorList>
    </citation>
    <scope>NUCLEOTIDE SEQUENCE [LARGE SCALE GENOMIC DNA]</scope>
    <source>
        <strain evidence="12 13">DSM 44320</strain>
    </source>
</reference>
<dbReference type="InterPro" id="IPR014105">
    <property type="entry name" value="Carotenoid/retinoid_OxRdtase"/>
</dbReference>
<evidence type="ECO:0000256" key="5">
    <source>
        <dbReference type="ARBA" id="ARBA00038194"/>
    </source>
</evidence>
<dbReference type="InterPro" id="IPR036188">
    <property type="entry name" value="FAD/NAD-bd_sf"/>
</dbReference>
<evidence type="ECO:0000256" key="3">
    <source>
        <dbReference type="ARBA" id="ARBA00023002"/>
    </source>
</evidence>
<evidence type="ECO:0000256" key="4">
    <source>
        <dbReference type="ARBA" id="ARBA00037901"/>
    </source>
</evidence>
<evidence type="ECO:0000256" key="7">
    <source>
        <dbReference type="ARBA" id="ARBA00041900"/>
    </source>
</evidence>
<dbReference type="AlphaFoldDB" id="A0A7W5V5F2"/>
<evidence type="ECO:0000256" key="9">
    <source>
        <dbReference type="ARBA" id="ARBA00048532"/>
    </source>
</evidence>
<dbReference type="GO" id="GO:0016117">
    <property type="term" value="P:carotenoid biosynthetic process"/>
    <property type="evidence" value="ECO:0007669"/>
    <property type="project" value="UniProtKB-KW"/>
</dbReference>
<dbReference type="PANTHER" id="PTHR43734:SF7">
    <property type="entry name" value="4,4'-DIAPONEUROSPORENE OXYGENASE"/>
    <property type="match status" value="1"/>
</dbReference>
<dbReference type="GO" id="GO:0016491">
    <property type="term" value="F:oxidoreductase activity"/>
    <property type="evidence" value="ECO:0007669"/>
    <property type="project" value="UniProtKB-KW"/>
</dbReference>
<feature type="domain" description="Amine oxidase" evidence="11">
    <location>
        <begin position="12"/>
        <end position="470"/>
    </location>
</feature>
<comment type="pathway">
    <text evidence="4">Carotenoid biosynthesis; staphyloxanthin biosynthesis; staphyloxanthin from farnesyl diphosphate: step 3/5.</text>
</comment>
<dbReference type="InterPro" id="IPR002937">
    <property type="entry name" value="Amino_oxidase"/>
</dbReference>
<comment type="cofactor">
    <cofactor evidence="1">
        <name>FAD</name>
        <dbReference type="ChEBI" id="CHEBI:57692"/>
    </cofactor>
</comment>
<evidence type="ECO:0000313" key="12">
    <source>
        <dbReference type="EMBL" id="MBB3725335.1"/>
    </source>
</evidence>
<dbReference type="PANTHER" id="PTHR43734">
    <property type="entry name" value="PHYTOENE DESATURASE"/>
    <property type="match status" value="1"/>
</dbReference>
<gene>
    <name evidence="12" type="ORF">FHR33_001195</name>
</gene>
<dbReference type="Pfam" id="PF01593">
    <property type="entry name" value="Amino_oxidase"/>
    <property type="match status" value="1"/>
</dbReference>
<comment type="catalytic activity">
    <reaction evidence="9">
        <text>all-trans-4,4'-diaponeurosporene + 2 AH2 + 2 O2 = 4,4'-diaponeurosporenal + 2 A + 3 H2O</text>
        <dbReference type="Rhea" id="RHEA:56104"/>
        <dbReference type="ChEBI" id="CHEBI:13193"/>
        <dbReference type="ChEBI" id="CHEBI:15377"/>
        <dbReference type="ChEBI" id="CHEBI:15379"/>
        <dbReference type="ChEBI" id="CHEBI:17499"/>
        <dbReference type="ChEBI" id="CHEBI:62743"/>
        <dbReference type="ChEBI" id="CHEBI:79065"/>
    </reaction>
</comment>
<dbReference type="Gene3D" id="3.50.50.60">
    <property type="entry name" value="FAD/NAD(P)-binding domain"/>
    <property type="match status" value="2"/>
</dbReference>
<organism evidence="12 13">
    <name type="scientific">Nonomuraea dietziae</name>
    <dbReference type="NCBI Taxonomy" id="65515"/>
    <lineage>
        <taxon>Bacteria</taxon>
        <taxon>Bacillati</taxon>
        <taxon>Actinomycetota</taxon>
        <taxon>Actinomycetes</taxon>
        <taxon>Streptosporangiales</taxon>
        <taxon>Streptosporangiaceae</taxon>
        <taxon>Nonomuraea</taxon>
    </lineage>
</organism>
<dbReference type="Gene3D" id="3.90.660.50">
    <property type="match status" value="1"/>
</dbReference>
<keyword evidence="2 10" id="KW-0125">Carotenoid biosynthesis</keyword>
<evidence type="ECO:0000313" key="13">
    <source>
        <dbReference type="Proteomes" id="UP000579945"/>
    </source>
</evidence>
<dbReference type="NCBIfam" id="TIGR02734">
    <property type="entry name" value="crtI_fam"/>
    <property type="match status" value="1"/>
</dbReference>
<dbReference type="GeneID" id="95387764"/>
<proteinExistence type="inferred from homology"/>
<dbReference type="EMBL" id="JACIBV010000001">
    <property type="protein sequence ID" value="MBB3725335.1"/>
    <property type="molecule type" value="Genomic_DNA"/>
</dbReference>
<name>A0A7W5V5F2_9ACTN</name>
<dbReference type="Proteomes" id="UP000579945">
    <property type="component" value="Unassembled WGS sequence"/>
</dbReference>
<evidence type="ECO:0000256" key="2">
    <source>
        <dbReference type="ARBA" id="ARBA00022746"/>
    </source>
</evidence>
<accession>A0A7W5V5F2</accession>
<evidence type="ECO:0000259" key="11">
    <source>
        <dbReference type="Pfam" id="PF01593"/>
    </source>
</evidence>
<dbReference type="RefSeq" id="WP_183644540.1">
    <property type="nucleotide sequence ID" value="NZ_BAAAXX010000047.1"/>
</dbReference>
<comment type="similarity">
    <text evidence="5">Belongs to the carotenoid/retinoid oxidoreductase family. CrtP subfamily.</text>
</comment>
<comment type="caution">
    <text evidence="12">The sequence shown here is derived from an EMBL/GenBank/DDBJ whole genome shotgun (WGS) entry which is preliminary data.</text>
</comment>
<evidence type="ECO:0000256" key="8">
    <source>
        <dbReference type="ARBA" id="ARBA00042619"/>
    </source>
</evidence>
<evidence type="ECO:0000256" key="10">
    <source>
        <dbReference type="RuleBase" id="RU362075"/>
    </source>
</evidence>
<evidence type="ECO:0000256" key="6">
    <source>
        <dbReference type="ARBA" id="ARBA00039159"/>
    </source>
</evidence>